<gene>
    <name evidence="5" type="ORF">NXF25_010157</name>
</gene>
<feature type="coiled-coil region" evidence="1">
    <location>
        <begin position="336"/>
        <end position="412"/>
    </location>
</feature>
<dbReference type="PANTHER" id="PTHR34523:SF1">
    <property type="entry name" value="COILED-COIL DOMAIN-CONTAINING PROTEIN 138"/>
    <property type="match status" value="1"/>
</dbReference>
<dbReference type="EMBL" id="JAOTOJ010000004">
    <property type="protein sequence ID" value="KAK9401801.1"/>
    <property type="molecule type" value="Genomic_DNA"/>
</dbReference>
<evidence type="ECO:0000259" key="4">
    <source>
        <dbReference type="Pfam" id="PF21037"/>
    </source>
</evidence>
<dbReference type="InterPro" id="IPR038798">
    <property type="entry name" value="CCDC138"/>
</dbReference>
<evidence type="ECO:0000256" key="2">
    <source>
        <dbReference type="SAM" id="MobiDB-lite"/>
    </source>
</evidence>
<dbReference type="PANTHER" id="PTHR34523">
    <property type="entry name" value="COILED-COIL DOMAIN-CONTAINING PROTEIN 138"/>
    <property type="match status" value="1"/>
</dbReference>
<protein>
    <submittedName>
        <fullName evidence="5">Coiled coil domain-containing protein</fullName>
    </submittedName>
</protein>
<keyword evidence="1" id="KW-0175">Coiled coil</keyword>
<sequence length="758" mass="86114">MAIVVQNLVPPQFCEALEKQPRSALSVAETERQRPGRGLAGCPGNKVPSDKMGAEQSLHASALHFICLSFLHLPRSPRGGYKRRGRAAAGVAWLAGFSSMAASSDLSSSVERWRRRYLSREGYLLDVTQAKSKSRRALLAAGDNSLDDTVESILINSSQSKLLYCRGKHNKRFLDSSKTLKNLAWPDDELDSLYDSNQLHIQPEPIEDFLGNGEIQSEGIYSETDITLPSTLRVAAYCDYNNDGDAVRDSVSISGTQELNGESMVTPQFNQIYHELSIIHQKLQQEKLSQQEYALKLQKRECFIAEREVQLYRHEAALTKIKGVEEEVHTKFQIMKEQHEAEIKQLSDALKEKTKENKRLKTSFETLKELNDTLKKQLSNVTEQNKKLEVQSQKVQARLENLQRKHEFLSVQRSKEPTFQDRKPVKSERAIASAKAYKLPLNSHVYNLLTVLMDWISEQHLCKLIVEEEKENIHKLTGTLASSINDTQEKCVKLLPLVAEQLRWLPFVNPNLHFPVVKCIYWAVRQLDGSTQHTAMTSTMRRLGEDLFKGVVPKENQHNSSEHATDSKPKAASFFKSCSLSLRVVSTLIIIKVVTQADYLAQAFDSLCIDLKTEEGKVLFLDYQAVPIILTHLRMSRKGLLSNAIDSLLQMTTESRYLNRFLEACSNELFFRTCSVLLRSFNLDIQLLEKLSILLQKLSKIKSNKKMFELFTLHLMIQELLRTAHPDHTFLCINLNSILFNLGLIKNNPIESSQNASD</sequence>
<dbReference type="Proteomes" id="UP001474421">
    <property type="component" value="Unassembled WGS sequence"/>
</dbReference>
<comment type="caution">
    <text evidence="5">The sequence shown here is derived from an EMBL/GenBank/DDBJ whole genome shotgun (WGS) entry which is preliminary data.</text>
</comment>
<keyword evidence="6" id="KW-1185">Reference proteome</keyword>
<name>A0AAW1BJ16_CROAD</name>
<reference evidence="5 6" key="1">
    <citation type="journal article" date="2024" name="Proc. Natl. Acad. Sci. U.S.A.">
        <title>The genetic regulatory architecture and epigenomic basis for age-related changes in rattlesnake venom.</title>
        <authorList>
            <person name="Hogan M.P."/>
            <person name="Holding M.L."/>
            <person name="Nystrom G.S."/>
            <person name="Colston T.J."/>
            <person name="Bartlett D.A."/>
            <person name="Mason A.J."/>
            <person name="Ellsworth S.A."/>
            <person name="Rautsaw R.M."/>
            <person name="Lawrence K.C."/>
            <person name="Strickland J.L."/>
            <person name="He B."/>
            <person name="Fraser P."/>
            <person name="Margres M.J."/>
            <person name="Gilbert D.M."/>
            <person name="Gibbs H.L."/>
            <person name="Parkinson C.L."/>
            <person name="Rokyta D.R."/>
        </authorList>
    </citation>
    <scope>NUCLEOTIDE SEQUENCE [LARGE SCALE GENOMIC DNA]</scope>
    <source>
        <strain evidence="5">DRR0105</strain>
    </source>
</reference>
<evidence type="ECO:0000313" key="5">
    <source>
        <dbReference type="EMBL" id="KAK9401801.1"/>
    </source>
</evidence>
<feature type="domain" description="Coiled-coil" evidence="3">
    <location>
        <begin position="452"/>
        <end position="742"/>
    </location>
</feature>
<organism evidence="5 6">
    <name type="scientific">Crotalus adamanteus</name>
    <name type="common">Eastern diamondback rattlesnake</name>
    <dbReference type="NCBI Taxonomy" id="8729"/>
    <lineage>
        <taxon>Eukaryota</taxon>
        <taxon>Metazoa</taxon>
        <taxon>Chordata</taxon>
        <taxon>Craniata</taxon>
        <taxon>Vertebrata</taxon>
        <taxon>Euteleostomi</taxon>
        <taxon>Lepidosauria</taxon>
        <taxon>Squamata</taxon>
        <taxon>Bifurcata</taxon>
        <taxon>Unidentata</taxon>
        <taxon>Episquamata</taxon>
        <taxon>Toxicofera</taxon>
        <taxon>Serpentes</taxon>
        <taxon>Colubroidea</taxon>
        <taxon>Viperidae</taxon>
        <taxon>Crotalinae</taxon>
        <taxon>Crotalus</taxon>
    </lineage>
</organism>
<dbReference type="InterPro" id="IPR048750">
    <property type="entry name" value="CCDC138_C"/>
</dbReference>
<evidence type="ECO:0000256" key="1">
    <source>
        <dbReference type="SAM" id="Coils"/>
    </source>
</evidence>
<proteinExistence type="predicted"/>
<evidence type="ECO:0000259" key="3">
    <source>
        <dbReference type="Pfam" id="PF21035"/>
    </source>
</evidence>
<dbReference type="Pfam" id="PF21035">
    <property type="entry name" value="CCDC138_C"/>
    <property type="match status" value="1"/>
</dbReference>
<accession>A0AAW1BJ16</accession>
<feature type="domain" description="Coiled-coil-domain-containing protein 138 coiled-coil" evidence="4">
    <location>
        <begin position="355"/>
        <end position="413"/>
    </location>
</feature>
<dbReference type="AlphaFoldDB" id="A0AAW1BJ16"/>
<dbReference type="Pfam" id="PF21037">
    <property type="entry name" value="CCDC138_cc"/>
    <property type="match status" value="1"/>
</dbReference>
<evidence type="ECO:0000313" key="6">
    <source>
        <dbReference type="Proteomes" id="UP001474421"/>
    </source>
</evidence>
<dbReference type="Gene3D" id="1.20.5.340">
    <property type="match status" value="1"/>
</dbReference>
<feature type="region of interest" description="Disordered" evidence="2">
    <location>
        <begin position="28"/>
        <end position="52"/>
    </location>
</feature>
<dbReference type="InterPro" id="IPR048751">
    <property type="entry name" value="CCDC138_CC"/>
</dbReference>